<sequence>YASVIFAVSIICGWTFRPLPLQEVSITEEGNHVPVANKTTTSKNEENAVLVADGAHDPANDTVQETLSLLDVSVSDKETEERKRRSTVSEGDIVYLHKKGIFHTGSVGRSPEVTANPDKSRSNDALHRNDLNLTGIETESHYGKDTASSGDTAPGKDGRRLLR</sequence>
<evidence type="ECO:0000313" key="2">
    <source>
        <dbReference type="EMBL" id="KHJ99138.1"/>
    </source>
</evidence>
<reference evidence="2 3" key="1">
    <citation type="submission" date="2014-03" db="EMBL/GenBank/DDBJ databases">
        <title>Draft genome of the hookworm Oesophagostomum dentatum.</title>
        <authorList>
            <person name="Mitreva M."/>
        </authorList>
    </citation>
    <scope>NUCLEOTIDE SEQUENCE [LARGE SCALE GENOMIC DNA]</scope>
    <source>
        <strain evidence="2 3">OD-Hann</strain>
    </source>
</reference>
<protein>
    <submittedName>
        <fullName evidence="2">Uncharacterized protein</fullName>
    </submittedName>
</protein>
<feature type="region of interest" description="Disordered" evidence="1">
    <location>
        <begin position="105"/>
        <end position="163"/>
    </location>
</feature>
<dbReference type="AlphaFoldDB" id="A0A0B1TNQ8"/>
<accession>A0A0B1TNQ8</accession>
<evidence type="ECO:0000313" key="3">
    <source>
        <dbReference type="Proteomes" id="UP000053660"/>
    </source>
</evidence>
<feature type="non-terminal residue" evidence="2">
    <location>
        <position position="1"/>
    </location>
</feature>
<feature type="compositionally biased region" description="Basic and acidic residues" evidence="1">
    <location>
        <begin position="154"/>
        <end position="163"/>
    </location>
</feature>
<evidence type="ECO:0000256" key="1">
    <source>
        <dbReference type="SAM" id="MobiDB-lite"/>
    </source>
</evidence>
<keyword evidence="3" id="KW-1185">Reference proteome</keyword>
<proteinExistence type="predicted"/>
<name>A0A0B1TNQ8_OESDE</name>
<dbReference type="EMBL" id="KN549241">
    <property type="protein sequence ID" value="KHJ99138.1"/>
    <property type="molecule type" value="Genomic_DNA"/>
</dbReference>
<feature type="compositionally biased region" description="Basic and acidic residues" evidence="1">
    <location>
        <begin position="118"/>
        <end position="130"/>
    </location>
</feature>
<dbReference type="Proteomes" id="UP000053660">
    <property type="component" value="Unassembled WGS sequence"/>
</dbReference>
<organism evidence="2 3">
    <name type="scientific">Oesophagostomum dentatum</name>
    <name type="common">Nodular worm</name>
    <dbReference type="NCBI Taxonomy" id="61180"/>
    <lineage>
        <taxon>Eukaryota</taxon>
        <taxon>Metazoa</taxon>
        <taxon>Ecdysozoa</taxon>
        <taxon>Nematoda</taxon>
        <taxon>Chromadorea</taxon>
        <taxon>Rhabditida</taxon>
        <taxon>Rhabditina</taxon>
        <taxon>Rhabditomorpha</taxon>
        <taxon>Strongyloidea</taxon>
        <taxon>Strongylidae</taxon>
        <taxon>Oesophagostomum</taxon>
    </lineage>
</organism>
<gene>
    <name evidence="2" type="ORF">OESDEN_00870</name>
</gene>